<evidence type="ECO:0000256" key="2">
    <source>
        <dbReference type="ARBA" id="ARBA00023445"/>
    </source>
</evidence>
<proteinExistence type="inferred from homology"/>
<dbReference type="PANTHER" id="PTHR10366">
    <property type="entry name" value="NAD DEPENDENT EPIMERASE/DEHYDRATASE"/>
    <property type="match status" value="1"/>
</dbReference>
<dbReference type="Pfam" id="PF01073">
    <property type="entry name" value="3Beta_HSD"/>
    <property type="match status" value="1"/>
</dbReference>
<dbReference type="EMBL" id="KL648405">
    <property type="protein sequence ID" value="KEY70839.1"/>
    <property type="molecule type" value="Genomic_DNA"/>
</dbReference>
<organism evidence="5 6">
    <name type="scientific">Stachybotrys chartarum (strain CBS 109288 / IBT 7711)</name>
    <name type="common">Toxic black mold</name>
    <name type="synonym">Stilbospora chartarum</name>
    <dbReference type="NCBI Taxonomy" id="1280523"/>
    <lineage>
        <taxon>Eukaryota</taxon>
        <taxon>Fungi</taxon>
        <taxon>Dikarya</taxon>
        <taxon>Ascomycota</taxon>
        <taxon>Pezizomycotina</taxon>
        <taxon>Sordariomycetes</taxon>
        <taxon>Hypocreomycetidae</taxon>
        <taxon>Hypocreales</taxon>
        <taxon>Stachybotryaceae</taxon>
        <taxon>Stachybotrys</taxon>
    </lineage>
</organism>
<reference evidence="5 6" key="1">
    <citation type="journal article" date="2014" name="BMC Genomics">
        <title>Comparative genome sequencing reveals chemotype-specific gene clusters in the toxigenic black mold Stachybotrys.</title>
        <authorList>
            <person name="Semeiks J."/>
            <person name="Borek D."/>
            <person name="Otwinowski Z."/>
            <person name="Grishin N.V."/>
        </authorList>
    </citation>
    <scope>NUCLEOTIDE SEQUENCE [LARGE SCALE GENOMIC DNA]</scope>
    <source>
        <strain evidence="6">CBS 109288 / IBT 7711</strain>
    </source>
</reference>
<dbReference type="Gene3D" id="3.40.50.720">
    <property type="entry name" value="NAD(P)-binding Rossmann-like Domain"/>
    <property type="match status" value="1"/>
</dbReference>
<evidence type="ECO:0000256" key="3">
    <source>
        <dbReference type="SAM" id="Phobius"/>
    </source>
</evidence>
<dbReference type="PANTHER" id="PTHR10366:SF447">
    <property type="entry name" value="HYDROXYSTEROID DEHYDROGENASE_ISOMERASE FAMILY PROTEIN, PUTATIVE (AFU_ORTHOLOGUE AFUA_1G06450)-RELATED"/>
    <property type="match status" value="1"/>
</dbReference>
<dbReference type="InterPro" id="IPR002225">
    <property type="entry name" value="3Beta_OHSteriod_DH/Estase"/>
</dbReference>
<evidence type="ECO:0000256" key="1">
    <source>
        <dbReference type="ARBA" id="ARBA00023002"/>
    </source>
</evidence>
<keyword evidence="3" id="KW-0472">Membrane</keyword>
<dbReference type="InterPro" id="IPR036291">
    <property type="entry name" value="NAD(P)-bd_dom_sf"/>
</dbReference>
<comment type="similarity">
    <text evidence="2">Belongs to the NAD(P)-dependent epimerase/dehydratase family. Dihydroflavonol-4-reductase subfamily.</text>
</comment>
<sequence>MFISNSDFLIVGMLAVGSLGLIYLARINYLLKQVPVEVQKFLGPEWTAERLKRTYRELEEHPITFHSGIPPKLERRYVVTGGNGLVGGFVVLQLLSRGTPPMNIRILDIRKPERNDMAKGLAKEVEFIQTDISSSAAVNAAFEKPWDSSITHLPLTVFHTAAVIIPSDRSRFLYAFPEAVNVRGTQNVLAASIAAGADIFSATSSASISIRPVEPFVFWAKEPNYFWQFLDERDFFQPLRTHEEFFGNYAASKATAERLVCNANTRSFRTGCIRPANGVYGNPTDNTVGGPLSSAIFPTWIPHIVQNFAHGANVAVAHLQHEAVLVSKDAPQAGRPFVVTDPNPPISYRDLYNLVSTLSIHPFRAITLPPALVLLLSYAIEWYQLLPYRFPLLNMFYLKLGGNVKHLQPGLFSICTHLIAKDEDARRPVKEGGLGYEGLVTTLQGMAWEVLEWNREHLRRNERVRTKKSYTISVSLADQLQRSSERVSLE</sequence>
<evidence type="ECO:0000259" key="4">
    <source>
        <dbReference type="Pfam" id="PF01073"/>
    </source>
</evidence>
<keyword evidence="3" id="KW-0812">Transmembrane</keyword>
<keyword evidence="1" id="KW-0560">Oxidoreductase</keyword>
<dbReference type="SUPFAM" id="SSF51735">
    <property type="entry name" value="NAD(P)-binding Rossmann-fold domains"/>
    <property type="match status" value="1"/>
</dbReference>
<dbReference type="HOGENOM" id="CLU_045580_1_0_1"/>
<dbReference type="GO" id="GO:0005783">
    <property type="term" value="C:endoplasmic reticulum"/>
    <property type="evidence" value="ECO:0007669"/>
    <property type="project" value="TreeGrafter"/>
</dbReference>
<feature type="domain" description="3-beta hydroxysteroid dehydrogenase/isomerase" evidence="4">
    <location>
        <begin position="78"/>
        <end position="355"/>
    </location>
</feature>
<gene>
    <name evidence="5" type="ORF">S7711_08538</name>
</gene>
<keyword evidence="3" id="KW-1133">Transmembrane helix</keyword>
<dbReference type="Proteomes" id="UP000028045">
    <property type="component" value="Unassembled WGS sequence"/>
</dbReference>
<evidence type="ECO:0000313" key="5">
    <source>
        <dbReference type="EMBL" id="KEY70839.1"/>
    </source>
</evidence>
<evidence type="ECO:0000313" key="6">
    <source>
        <dbReference type="Proteomes" id="UP000028045"/>
    </source>
</evidence>
<dbReference type="OrthoDB" id="10058185at2759"/>
<dbReference type="InterPro" id="IPR050425">
    <property type="entry name" value="NAD(P)_dehydrat-like"/>
</dbReference>
<protein>
    <recommendedName>
        <fullName evidence="4">3-beta hydroxysteroid dehydrogenase/isomerase domain-containing protein</fullName>
    </recommendedName>
</protein>
<dbReference type="GO" id="GO:0000252">
    <property type="term" value="F:3-beta-hydroxysteroid dehydrogenase [NAD(P)+]/C4-decarboxylase activity"/>
    <property type="evidence" value="ECO:0007669"/>
    <property type="project" value="TreeGrafter"/>
</dbReference>
<dbReference type="AlphaFoldDB" id="A0A084AZW0"/>
<dbReference type="GO" id="GO:0006696">
    <property type="term" value="P:ergosterol biosynthetic process"/>
    <property type="evidence" value="ECO:0007669"/>
    <property type="project" value="TreeGrafter"/>
</dbReference>
<name>A0A084AZW0_STACB</name>
<feature type="transmembrane region" description="Helical" evidence="3">
    <location>
        <begin position="6"/>
        <end position="25"/>
    </location>
</feature>
<keyword evidence="6" id="KW-1185">Reference proteome</keyword>
<accession>A0A084AZW0</accession>